<dbReference type="GO" id="GO:0008237">
    <property type="term" value="F:metallopeptidase activity"/>
    <property type="evidence" value="ECO:0007669"/>
    <property type="project" value="UniProtKB-KW"/>
</dbReference>
<keyword evidence="3" id="KW-0645">Protease</keyword>
<keyword evidence="1" id="KW-0812">Transmembrane</keyword>
<evidence type="ECO:0000313" key="3">
    <source>
        <dbReference type="EMBL" id="QSZ26468.1"/>
    </source>
</evidence>
<evidence type="ECO:0000256" key="1">
    <source>
        <dbReference type="SAM" id="Phobius"/>
    </source>
</evidence>
<reference evidence="3" key="1">
    <citation type="submission" date="2020-08" db="EMBL/GenBank/DDBJ databases">
        <title>Genomic insights into the carbon and energy metabolism of the first obligate autotrophic acetogenic bacterium Aceticella autotrophica gen. nov., sp. nov.</title>
        <authorList>
            <person name="Toshchakov S.V."/>
            <person name="Elcheninov A.G."/>
            <person name="Kublanov I.V."/>
            <person name="Frolov E.N."/>
            <person name="Lebedinsky A.V."/>
        </authorList>
    </citation>
    <scope>NUCLEOTIDE SEQUENCE</scope>
    <source>
        <strain evidence="3">3443-3Ac</strain>
    </source>
</reference>
<protein>
    <submittedName>
        <fullName evidence="3">CPBP family intramembrane metalloprotease</fullName>
    </submittedName>
</protein>
<gene>
    <name evidence="3" type="ORF">ACETAC_05955</name>
</gene>
<feature type="transmembrane region" description="Helical" evidence="1">
    <location>
        <begin position="228"/>
        <end position="247"/>
    </location>
</feature>
<keyword evidence="4" id="KW-1185">Reference proteome</keyword>
<accession>A0A974Y751</accession>
<feature type="transmembrane region" description="Helical" evidence="1">
    <location>
        <begin position="201"/>
        <end position="222"/>
    </location>
</feature>
<feature type="domain" description="CAAX prenyl protease 2/Lysostaphin resistance protein A-like" evidence="2">
    <location>
        <begin position="122"/>
        <end position="210"/>
    </location>
</feature>
<evidence type="ECO:0000259" key="2">
    <source>
        <dbReference type="Pfam" id="PF02517"/>
    </source>
</evidence>
<keyword evidence="1" id="KW-1133">Transmembrane helix</keyword>
<evidence type="ECO:0000313" key="4">
    <source>
        <dbReference type="Proteomes" id="UP000671913"/>
    </source>
</evidence>
<feature type="transmembrane region" description="Helical" evidence="1">
    <location>
        <begin position="78"/>
        <end position="102"/>
    </location>
</feature>
<name>A0A974Y751_9THEO</name>
<feature type="transmembrane region" description="Helical" evidence="1">
    <location>
        <begin position="12"/>
        <end position="33"/>
    </location>
</feature>
<keyword evidence="1" id="KW-0472">Membrane</keyword>
<dbReference type="RefSeq" id="WP_284679140.1">
    <property type="nucleotide sequence ID" value="NZ_CP060096.1"/>
</dbReference>
<proteinExistence type="predicted"/>
<dbReference type="AlphaFoldDB" id="A0A974Y751"/>
<dbReference type="InterPro" id="IPR052710">
    <property type="entry name" value="CAAX_protease"/>
</dbReference>
<organism evidence="3 4">
    <name type="scientific">Aceticella autotrophica</name>
    <dbReference type="NCBI Taxonomy" id="2755338"/>
    <lineage>
        <taxon>Bacteria</taxon>
        <taxon>Bacillati</taxon>
        <taxon>Bacillota</taxon>
        <taxon>Clostridia</taxon>
        <taxon>Thermoanaerobacterales</taxon>
        <taxon>Thermoanaerobacteraceae</taxon>
        <taxon>Aceticella</taxon>
    </lineage>
</organism>
<dbReference type="KEGG" id="aaut:ACETAC_05955"/>
<keyword evidence="3" id="KW-0378">Hydrolase</keyword>
<dbReference type="InterPro" id="IPR003675">
    <property type="entry name" value="Rce1/LyrA-like_dom"/>
</dbReference>
<dbReference type="Proteomes" id="UP000671913">
    <property type="component" value="Chromosome"/>
</dbReference>
<dbReference type="GO" id="GO:0080120">
    <property type="term" value="P:CAAX-box protein maturation"/>
    <property type="evidence" value="ECO:0007669"/>
    <property type="project" value="UniProtKB-ARBA"/>
</dbReference>
<feature type="transmembrane region" description="Helical" evidence="1">
    <location>
        <begin position="177"/>
        <end position="194"/>
    </location>
</feature>
<feature type="transmembrane region" description="Helical" evidence="1">
    <location>
        <begin position="39"/>
        <end position="57"/>
    </location>
</feature>
<feature type="transmembrane region" description="Helical" evidence="1">
    <location>
        <begin position="122"/>
        <end position="142"/>
    </location>
</feature>
<sequence>MNKDGIIFENIVKYLLIYIICSGLAGYFIILTGNNIDYNLMYIIASVLFTLSIFYLFKHRNMNIFKYCCFTRISLMELFLSILIGIAFEMVFEMINSVMNLYRYFPDYNKYQELFTKIIKGNFFIVLLSIVIIGPILEEIIFRGLIFKELRKGMSISTSIILQSTIFAIIHGSIYQGFYAFILGILLSVMFYLSKSIWVPIIIHMASNMVALFGSLFIKTNINSAKEVIFIFVGITILILSFKYFYYQREKQRGINI</sequence>
<dbReference type="Pfam" id="PF02517">
    <property type="entry name" value="Rce1-like"/>
    <property type="match status" value="1"/>
</dbReference>
<dbReference type="PANTHER" id="PTHR36435:SF1">
    <property type="entry name" value="CAAX AMINO TERMINAL PROTEASE FAMILY PROTEIN"/>
    <property type="match status" value="1"/>
</dbReference>
<feature type="transmembrane region" description="Helical" evidence="1">
    <location>
        <begin position="154"/>
        <end position="171"/>
    </location>
</feature>
<dbReference type="GO" id="GO:0004175">
    <property type="term" value="F:endopeptidase activity"/>
    <property type="evidence" value="ECO:0007669"/>
    <property type="project" value="UniProtKB-ARBA"/>
</dbReference>
<dbReference type="EMBL" id="CP060096">
    <property type="protein sequence ID" value="QSZ26468.1"/>
    <property type="molecule type" value="Genomic_DNA"/>
</dbReference>
<dbReference type="PANTHER" id="PTHR36435">
    <property type="entry name" value="SLR1288 PROTEIN"/>
    <property type="match status" value="1"/>
</dbReference>
<keyword evidence="3" id="KW-0482">Metalloprotease</keyword>